<organism evidence="1 2">
    <name type="scientific">Variovorax ureilyticus</name>
    <dbReference type="NCBI Taxonomy" id="1836198"/>
    <lineage>
        <taxon>Bacteria</taxon>
        <taxon>Pseudomonadati</taxon>
        <taxon>Pseudomonadota</taxon>
        <taxon>Betaproteobacteria</taxon>
        <taxon>Burkholderiales</taxon>
        <taxon>Comamonadaceae</taxon>
        <taxon>Variovorax</taxon>
    </lineage>
</organism>
<name>A0ABU8VQW7_9BURK</name>
<comment type="caution">
    <text evidence="1">The sequence shown here is derived from an EMBL/GenBank/DDBJ whole genome shotgun (WGS) entry which is preliminary data.</text>
</comment>
<evidence type="ECO:0000313" key="2">
    <source>
        <dbReference type="Proteomes" id="UP001365846"/>
    </source>
</evidence>
<dbReference type="InterPro" id="IPR022037">
    <property type="entry name" value="DUF3606"/>
</dbReference>
<gene>
    <name evidence="1" type="ORF">WKW77_33395</name>
</gene>
<reference evidence="1 2" key="1">
    <citation type="submission" date="2024-03" db="EMBL/GenBank/DDBJ databases">
        <title>Novel species of the genus Variovorax.</title>
        <authorList>
            <person name="Liu Q."/>
            <person name="Xin Y.-H."/>
        </authorList>
    </citation>
    <scope>NUCLEOTIDE SEQUENCE [LARGE SCALE GENOMIC DNA]</scope>
    <source>
        <strain evidence="1 2">KACC 18899</strain>
    </source>
</reference>
<dbReference type="RefSeq" id="WP_340361190.1">
    <property type="nucleotide sequence ID" value="NZ_JBBKZU010000028.1"/>
</dbReference>
<proteinExistence type="predicted"/>
<keyword evidence="2" id="KW-1185">Reference proteome</keyword>
<evidence type="ECO:0000313" key="1">
    <source>
        <dbReference type="EMBL" id="MEJ8815995.1"/>
    </source>
</evidence>
<dbReference type="Pfam" id="PF12244">
    <property type="entry name" value="DUF3606"/>
    <property type="match status" value="1"/>
</dbReference>
<dbReference type="Proteomes" id="UP001365846">
    <property type="component" value="Unassembled WGS sequence"/>
</dbReference>
<dbReference type="EMBL" id="JBBKZU010000028">
    <property type="protein sequence ID" value="MEJ8815995.1"/>
    <property type="molecule type" value="Genomic_DNA"/>
</dbReference>
<sequence length="62" mass="6864">MPDRQADVRLHDEVTVTEDDEVRYWMNTLGVTEEALRRAVADAGTRPCDVRDYLGAPSTGAA</sequence>
<accession>A0ABU8VQW7</accession>
<protein>
    <submittedName>
        <fullName evidence="1">DUF3606 domain-containing protein</fullName>
    </submittedName>
</protein>